<comment type="caution">
    <text evidence="1">The sequence shown here is derived from an EMBL/GenBank/DDBJ whole genome shotgun (WGS) entry which is preliminary data.</text>
</comment>
<keyword evidence="2" id="KW-1185">Reference proteome</keyword>
<sequence>SSSKVISQESIFVPKNSVNKLGNVLSEFDKIYIDHTTDILQ</sequence>
<dbReference type="EMBL" id="CAJVPS010002634">
    <property type="protein sequence ID" value="CAG8573075.1"/>
    <property type="molecule type" value="Genomic_DNA"/>
</dbReference>
<dbReference type="AlphaFoldDB" id="A0A9N9G0G9"/>
<protein>
    <submittedName>
        <fullName evidence="1">4519_t:CDS:1</fullName>
    </submittedName>
</protein>
<dbReference type="Proteomes" id="UP000789508">
    <property type="component" value="Unassembled WGS sequence"/>
</dbReference>
<gene>
    <name evidence="1" type="ORF">ALEPTO_LOCUS6905</name>
</gene>
<name>A0A9N9G0G9_9GLOM</name>
<evidence type="ECO:0000313" key="1">
    <source>
        <dbReference type="EMBL" id="CAG8573075.1"/>
    </source>
</evidence>
<organism evidence="1 2">
    <name type="scientific">Ambispora leptoticha</name>
    <dbReference type="NCBI Taxonomy" id="144679"/>
    <lineage>
        <taxon>Eukaryota</taxon>
        <taxon>Fungi</taxon>
        <taxon>Fungi incertae sedis</taxon>
        <taxon>Mucoromycota</taxon>
        <taxon>Glomeromycotina</taxon>
        <taxon>Glomeromycetes</taxon>
        <taxon>Archaeosporales</taxon>
        <taxon>Ambisporaceae</taxon>
        <taxon>Ambispora</taxon>
    </lineage>
</organism>
<accession>A0A9N9G0G9</accession>
<evidence type="ECO:0000313" key="2">
    <source>
        <dbReference type="Proteomes" id="UP000789508"/>
    </source>
</evidence>
<feature type="non-terminal residue" evidence="1">
    <location>
        <position position="1"/>
    </location>
</feature>
<proteinExistence type="predicted"/>
<reference evidence="1" key="1">
    <citation type="submission" date="2021-06" db="EMBL/GenBank/DDBJ databases">
        <authorList>
            <person name="Kallberg Y."/>
            <person name="Tangrot J."/>
            <person name="Rosling A."/>
        </authorList>
    </citation>
    <scope>NUCLEOTIDE SEQUENCE</scope>
    <source>
        <strain evidence="1">FL130A</strain>
    </source>
</reference>